<evidence type="ECO:0000256" key="4">
    <source>
        <dbReference type="ARBA" id="ARBA00022452"/>
    </source>
</evidence>
<organism evidence="8 9">
    <name type="scientific">Pseudoduganella rivuli</name>
    <dbReference type="NCBI Taxonomy" id="2666085"/>
    <lineage>
        <taxon>Bacteria</taxon>
        <taxon>Pseudomonadati</taxon>
        <taxon>Pseudomonadota</taxon>
        <taxon>Betaproteobacteria</taxon>
        <taxon>Burkholderiales</taxon>
        <taxon>Oxalobacteraceae</taxon>
        <taxon>Telluria group</taxon>
        <taxon>Pseudoduganella</taxon>
    </lineage>
</organism>
<dbReference type="Gene3D" id="1.20.1600.10">
    <property type="entry name" value="Outer membrane efflux proteins (OEP)"/>
    <property type="match status" value="1"/>
</dbReference>
<reference evidence="8 9" key="1">
    <citation type="submission" date="2019-11" db="EMBL/GenBank/DDBJ databases">
        <title>Novel species isolated from a subtropical stream in China.</title>
        <authorList>
            <person name="Lu H."/>
        </authorList>
    </citation>
    <scope>NUCLEOTIDE SEQUENCE [LARGE SCALE GENOMIC DNA]</scope>
    <source>
        <strain evidence="8 9">FT92W</strain>
    </source>
</reference>
<evidence type="ECO:0000313" key="8">
    <source>
        <dbReference type="EMBL" id="MRV71119.1"/>
    </source>
</evidence>
<dbReference type="InterPro" id="IPR010130">
    <property type="entry name" value="T1SS_OMP_TolC"/>
</dbReference>
<keyword evidence="4" id="KW-1134">Transmembrane beta strand</keyword>
<dbReference type="AlphaFoldDB" id="A0A7X2IJI5"/>
<evidence type="ECO:0000256" key="7">
    <source>
        <dbReference type="ARBA" id="ARBA00023237"/>
    </source>
</evidence>
<dbReference type="InterPro" id="IPR003423">
    <property type="entry name" value="OMP_efflux"/>
</dbReference>
<proteinExistence type="inferred from homology"/>
<dbReference type="SUPFAM" id="SSF56954">
    <property type="entry name" value="Outer membrane efflux proteins (OEP)"/>
    <property type="match status" value="1"/>
</dbReference>
<keyword evidence="9" id="KW-1185">Reference proteome</keyword>
<comment type="similarity">
    <text evidence="2">Belongs to the outer membrane factor (OMF) (TC 1.B.17) family.</text>
</comment>
<evidence type="ECO:0000256" key="3">
    <source>
        <dbReference type="ARBA" id="ARBA00022448"/>
    </source>
</evidence>
<dbReference type="InterPro" id="IPR051906">
    <property type="entry name" value="TolC-like"/>
</dbReference>
<evidence type="ECO:0000256" key="2">
    <source>
        <dbReference type="ARBA" id="ARBA00007613"/>
    </source>
</evidence>
<evidence type="ECO:0000256" key="6">
    <source>
        <dbReference type="ARBA" id="ARBA00023136"/>
    </source>
</evidence>
<dbReference type="GO" id="GO:0015288">
    <property type="term" value="F:porin activity"/>
    <property type="evidence" value="ECO:0007669"/>
    <property type="project" value="TreeGrafter"/>
</dbReference>
<name>A0A7X2IJI5_9BURK</name>
<dbReference type="PANTHER" id="PTHR30026:SF20">
    <property type="entry name" value="OUTER MEMBRANE PROTEIN TOLC"/>
    <property type="match status" value="1"/>
</dbReference>
<comment type="subcellular location">
    <subcellularLocation>
        <location evidence="1">Cell outer membrane</location>
    </subcellularLocation>
</comment>
<dbReference type="NCBIfam" id="TIGR01844">
    <property type="entry name" value="type_I_sec_TolC"/>
    <property type="match status" value="1"/>
</dbReference>
<evidence type="ECO:0000256" key="1">
    <source>
        <dbReference type="ARBA" id="ARBA00004442"/>
    </source>
</evidence>
<evidence type="ECO:0000256" key="5">
    <source>
        <dbReference type="ARBA" id="ARBA00022692"/>
    </source>
</evidence>
<dbReference type="GO" id="GO:1990281">
    <property type="term" value="C:efflux pump complex"/>
    <property type="evidence" value="ECO:0007669"/>
    <property type="project" value="TreeGrafter"/>
</dbReference>
<dbReference type="GO" id="GO:0015562">
    <property type="term" value="F:efflux transmembrane transporter activity"/>
    <property type="evidence" value="ECO:0007669"/>
    <property type="project" value="InterPro"/>
</dbReference>
<keyword evidence="5" id="KW-0812">Transmembrane</keyword>
<evidence type="ECO:0000313" key="9">
    <source>
        <dbReference type="Proteomes" id="UP000446768"/>
    </source>
</evidence>
<keyword evidence="7" id="KW-0998">Cell outer membrane</keyword>
<dbReference type="PANTHER" id="PTHR30026">
    <property type="entry name" value="OUTER MEMBRANE PROTEIN TOLC"/>
    <property type="match status" value="1"/>
</dbReference>
<keyword evidence="3" id="KW-0813">Transport</keyword>
<dbReference type="EMBL" id="WKJJ01000003">
    <property type="protein sequence ID" value="MRV71119.1"/>
    <property type="molecule type" value="Genomic_DNA"/>
</dbReference>
<keyword evidence="6" id="KW-0472">Membrane</keyword>
<comment type="caution">
    <text evidence="8">The sequence shown here is derived from an EMBL/GenBank/DDBJ whole genome shotgun (WGS) entry which is preliminary data.</text>
</comment>
<dbReference type="GO" id="GO:0009279">
    <property type="term" value="C:cell outer membrane"/>
    <property type="evidence" value="ECO:0007669"/>
    <property type="project" value="UniProtKB-SubCell"/>
</dbReference>
<dbReference type="Pfam" id="PF02321">
    <property type="entry name" value="OEP"/>
    <property type="match status" value="2"/>
</dbReference>
<gene>
    <name evidence="8" type="ORF">GJ700_05225</name>
</gene>
<protein>
    <submittedName>
        <fullName evidence="8">TolC family outer membrane protein</fullName>
    </submittedName>
</protein>
<dbReference type="Proteomes" id="UP000446768">
    <property type="component" value="Unassembled WGS sequence"/>
</dbReference>
<sequence>MATALGAAFLLPGAGASAMGLIQAYEAALKNDPAYRAAFYSTESGKENKIIARAGLLPSLSASVSGGRNHSDIIQGSQPMRQEDYNSKSRVVQLRQTVVNFDALARYKQGVLQEQAAESSLLSETQQVALRVVGAYVEVLFRQDQLAVAKSERDTYVERMKVNDRMYAKGEGTRTDMLETRARLDVSEAAVLEAQDQLNSARTTLEGIVGGPVGELDRLAPQFRSRPMETQSFEEWKRIALDNNHEIRTRRLTVDINQQEVNKQRAGHYPRLDVTASYSKSLSESVNTINTDYTTRSVGFQLNIPLYSGGAVNAATRQAVAGREKARAELQSEVDRAMVELRKDYDQLASAVPRIDALSKAVDSGKLLVTATEQSIKGGVRINLDLLDAQRQLSVTERDLAQARYAYILAYLKLRAAAGQLAVSDIREMAAYFR</sequence>
<accession>A0A7X2IJI5</accession>